<feature type="transmembrane region" description="Helical" evidence="9">
    <location>
        <begin position="114"/>
        <end position="138"/>
    </location>
</feature>
<dbReference type="GO" id="GO:0016746">
    <property type="term" value="F:acyltransferase activity"/>
    <property type="evidence" value="ECO:0007669"/>
    <property type="project" value="UniProtKB-KW"/>
</dbReference>
<keyword evidence="6 9" id="KW-0472">Membrane</keyword>
<evidence type="ECO:0000256" key="8">
    <source>
        <dbReference type="SAM" id="MobiDB-lite"/>
    </source>
</evidence>
<dbReference type="SUPFAM" id="SSF56317">
    <property type="entry name" value="Carbon-nitrogen hydrolase"/>
    <property type="match status" value="1"/>
</dbReference>
<dbReference type="Pfam" id="PF20154">
    <property type="entry name" value="LNT_N"/>
    <property type="match status" value="1"/>
</dbReference>
<dbReference type="RefSeq" id="WP_306865996.1">
    <property type="nucleotide sequence ID" value="NZ_JAUSRB010000002.1"/>
</dbReference>
<feature type="domain" description="CN hydrolase" evidence="10">
    <location>
        <begin position="213"/>
        <end position="439"/>
    </location>
</feature>
<evidence type="ECO:0000256" key="9">
    <source>
        <dbReference type="SAM" id="Phobius"/>
    </source>
</evidence>
<dbReference type="InterPro" id="IPR004563">
    <property type="entry name" value="Apolipo_AcylTrfase"/>
</dbReference>
<feature type="transmembrane region" description="Helical" evidence="9">
    <location>
        <begin position="186"/>
        <end position="205"/>
    </location>
</feature>
<dbReference type="PANTHER" id="PTHR38686:SF1">
    <property type="entry name" value="APOLIPOPROTEIN N-ACYLTRANSFERASE"/>
    <property type="match status" value="1"/>
</dbReference>
<evidence type="ECO:0000256" key="5">
    <source>
        <dbReference type="ARBA" id="ARBA00022989"/>
    </source>
</evidence>
<evidence type="ECO:0000256" key="2">
    <source>
        <dbReference type="ARBA" id="ARBA00022475"/>
    </source>
</evidence>
<sequence>MHSKTWRSAAAIAAAALSALLFCSGSGLHPVPWCTWLAPLPVLALAPRVGAGTAFAAGTAAWLGGTAPLWDYALNSIELPLPVVAVSFVGTASLFGLASVAFRALTSRGRPLSAALVVPAAWVTVEYALSVITPHGAWSSLAYTQADVLPVLQTASAAGVWGITFLLMAVPSGIAALLAPAAAGRLRLVAVLGSVLAVALGYGGWQLRTPPPAQRDTVALLATDHPNDLIRLGTPQGRDLVRRYTARIEALAAAGARVVVTPEKTFLADGADLRTLAAPLSAITARHRVDVIAGLVVSRGGELYNVALDFPAGGGAPVEYVKHHLIPGLEDGLRTGTRPAFVPGKPWGLIICKDLDYPGLVRDYRNRGATALYAPAWDFDRDGWLHSRMAVTRGVESGLSVARAPRAGLLVLSDPQGRIVAEAPTADTPFASVTAALPAPAAPTLYARWGDWAAWSCAVLLLLLLGALLRRPATPSSGHGRPVAGSTAARNRSPLPSAAPPVGAP</sequence>
<comment type="subcellular location">
    <subcellularLocation>
        <location evidence="1">Cell membrane</location>
        <topology evidence="1">Multi-pass membrane protein</topology>
    </subcellularLocation>
</comment>
<dbReference type="EMBL" id="JAUSRB010000002">
    <property type="protein sequence ID" value="MDP9865994.1"/>
    <property type="molecule type" value="Genomic_DNA"/>
</dbReference>
<keyword evidence="7 11" id="KW-0012">Acyltransferase</keyword>
<name>A0ABT9R9S0_9ACTN</name>
<dbReference type="EC" id="2.3.1.-" evidence="11"/>
<reference evidence="11 12" key="1">
    <citation type="submission" date="2023-07" db="EMBL/GenBank/DDBJ databases">
        <title>Sequencing the genomes of 1000 actinobacteria strains.</title>
        <authorList>
            <person name="Klenk H.-P."/>
        </authorList>
    </citation>
    <scope>NUCLEOTIDE SEQUENCE [LARGE SCALE GENOMIC DNA]</scope>
    <source>
        <strain evidence="11 12">DSM 44109</strain>
    </source>
</reference>
<keyword evidence="2" id="KW-1003">Cell membrane</keyword>
<dbReference type="Pfam" id="PF00795">
    <property type="entry name" value="CN_hydrolase"/>
    <property type="match status" value="1"/>
</dbReference>
<keyword evidence="3 11" id="KW-0808">Transferase</keyword>
<accession>A0ABT9R9S0</accession>
<evidence type="ECO:0000256" key="1">
    <source>
        <dbReference type="ARBA" id="ARBA00004651"/>
    </source>
</evidence>
<feature type="transmembrane region" description="Helical" evidence="9">
    <location>
        <begin position="158"/>
        <end position="179"/>
    </location>
</feature>
<keyword evidence="12" id="KW-1185">Reference proteome</keyword>
<dbReference type="PROSITE" id="PS50263">
    <property type="entry name" value="CN_HYDROLASE"/>
    <property type="match status" value="1"/>
</dbReference>
<evidence type="ECO:0000256" key="6">
    <source>
        <dbReference type="ARBA" id="ARBA00023136"/>
    </source>
</evidence>
<evidence type="ECO:0000256" key="7">
    <source>
        <dbReference type="ARBA" id="ARBA00023315"/>
    </source>
</evidence>
<evidence type="ECO:0000256" key="4">
    <source>
        <dbReference type="ARBA" id="ARBA00022692"/>
    </source>
</evidence>
<proteinExistence type="predicted"/>
<organism evidence="11 12">
    <name type="scientific">Streptosporangium brasiliense</name>
    <dbReference type="NCBI Taxonomy" id="47480"/>
    <lineage>
        <taxon>Bacteria</taxon>
        <taxon>Bacillati</taxon>
        <taxon>Actinomycetota</taxon>
        <taxon>Actinomycetes</taxon>
        <taxon>Streptosporangiales</taxon>
        <taxon>Streptosporangiaceae</taxon>
        <taxon>Streptosporangium</taxon>
    </lineage>
</organism>
<feature type="region of interest" description="Disordered" evidence="8">
    <location>
        <begin position="474"/>
        <end position="505"/>
    </location>
</feature>
<dbReference type="InterPro" id="IPR045378">
    <property type="entry name" value="LNT_N"/>
</dbReference>
<evidence type="ECO:0000313" key="11">
    <source>
        <dbReference type="EMBL" id="MDP9865994.1"/>
    </source>
</evidence>
<dbReference type="Gene3D" id="3.60.110.10">
    <property type="entry name" value="Carbon-nitrogen hydrolase"/>
    <property type="match status" value="1"/>
</dbReference>
<evidence type="ECO:0000313" key="12">
    <source>
        <dbReference type="Proteomes" id="UP001230426"/>
    </source>
</evidence>
<dbReference type="InterPro" id="IPR036526">
    <property type="entry name" value="C-N_Hydrolase_sf"/>
</dbReference>
<keyword evidence="4 9" id="KW-0812">Transmembrane</keyword>
<dbReference type="InterPro" id="IPR003010">
    <property type="entry name" value="C-N_Hydrolase"/>
</dbReference>
<feature type="transmembrane region" description="Helical" evidence="9">
    <location>
        <begin position="79"/>
        <end position="102"/>
    </location>
</feature>
<comment type="caution">
    <text evidence="11">The sequence shown here is derived from an EMBL/GenBank/DDBJ whole genome shotgun (WGS) entry which is preliminary data.</text>
</comment>
<protein>
    <submittedName>
        <fullName evidence="11">Apolipoprotein N-acyltransferase</fullName>
        <ecNumber evidence="11">2.3.1.-</ecNumber>
    </submittedName>
</protein>
<gene>
    <name evidence="11" type="ORF">J2S55_005260</name>
</gene>
<dbReference type="PANTHER" id="PTHR38686">
    <property type="entry name" value="APOLIPOPROTEIN N-ACYLTRANSFERASE"/>
    <property type="match status" value="1"/>
</dbReference>
<keyword evidence="5 9" id="KW-1133">Transmembrane helix</keyword>
<dbReference type="Proteomes" id="UP001230426">
    <property type="component" value="Unassembled WGS sequence"/>
</dbReference>
<evidence type="ECO:0000256" key="3">
    <source>
        <dbReference type="ARBA" id="ARBA00022679"/>
    </source>
</evidence>
<evidence type="ECO:0000259" key="10">
    <source>
        <dbReference type="PROSITE" id="PS50263"/>
    </source>
</evidence>